<protein>
    <submittedName>
        <fullName evidence="1">Uncharacterized protein</fullName>
    </submittedName>
</protein>
<evidence type="ECO:0000313" key="2">
    <source>
        <dbReference type="Proteomes" id="UP000254260"/>
    </source>
</evidence>
<accession>A0A379PPL7</accession>
<organism evidence="1 2">
    <name type="scientific">Ectopseudomonas mendocina</name>
    <name type="common">Pseudomonas mendocina</name>
    <dbReference type="NCBI Taxonomy" id="300"/>
    <lineage>
        <taxon>Bacteria</taxon>
        <taxon>Pseudomonadati</taxon>
        <taxon>Pseudomonadota</taxon>
        <taxon>Gammaproteobacteria</taxon>
        <taxon>Pseudomonadales</taxon>
        <taxon>Pseudomonadaceae</taxon>
        <taxon>Ectopseudomonas</taxon>
    </lineage>
</organism>
<proteinExistence type="predicted"/>
<dbReference type="Proteomes" id="UP000254260">
    <property type="component" value="Unassembled WGS sequence"/>
</dbReference>
<sequence>MVGMKTSFIPVNTAKLIKASAGFTVTGERRYEQPVRVGISIVRLATNVTPTSVRADKSGTKSYADEQLEKGRVLMHPRHIPKEGDIIEIFGDRFEITGVRKVFAMDGVLDHYQVEL</sequence>
<dbReference type="AlphaFoldDB" id="A0A379PPL7"/>
<gene>
    <name evidence="1" type="ORF">NCTC10899_05035</name>
</gene>
<reference evidence="1 2" key="1">
    <citation type="submission" date="2018-06" db="EMBL/GenBank/DDBJ databases">
        <authorList>
            <consortium name="Pathogen Informatics"/>
            <person name="Doyle S."/>
        </authorList>
    </citation>
    <scope>NUCLEOTIDE SEQUENCE [LARGE SCALE GENOMIC DNA]</scope>
    <source>
        <strain evidence="1 2">NCTC10899</strain>
    </source>
</reference>
<dbReference type="EMBL" id="UGUU01000002">
    <property type="protein sequence ID" value="SUE95794.1"/>
    <property type="molecule type" value="Genomic_DNA"/>
</dbReference>
<name>A0A379PPL7_ECTME</name>
<evidence type="ECO:0000313" key="1">
    <source>
        <dbReference type="EMBL" id="SUE95794.1"/>
    </source>
</evidence>